<evidence type="ECO:0000313" key="2">
    <source>
        <dbReference type="EMBL" id="KAK5785887.1"/>
    </source>
</evidence>
<evidence type="ECO:0000256" key="1">
    <source>
        <dbReference type="SAM" id="MobiDB-lite"/>
    </source>
</evidence>
<sequence length="407" mass="45576">MNTDNRIRGCFARMAVYVNLDKPLVSQVLINGKIQRVKYEFLPTVCFHYGRYGHVKEVCPFRVLEPTSGRTMPSSESSPEAMNMVDDETGEKSDGSGLWMLVEKRSHRKSRDSTQSGPRISKKNNEGFYFRALAENEGNVGIDSGKNKEIGNIRHRKGKETTNEGIQGDGSNMHKGRDVDGGNAGSGSHSHFAGDGNKSVNMAQARSSLERVVDITDSKTDSCNLEDLGFIGPSFTWQKVGTFERLDCALANDSWISAFPQCIVSHFLRIKSDHRPILLRTNLDISLATGRPFRFLVGWTKHANFSSFVKDKWQFLGNTDSSLSSFTSHVKEWTDDLVIFCKAELDQAKLLADILNHFCAFFGHKVSTQKSNIYLLKNVPGGEWVITALGPYVVTKLKTFFMYFDIV</sequence>
<evidence type="ECO:0008006" key="4">
    <source>
        <dbReference type="Google" id="ProtNLM"/>
    </source>
</evidence>
<dbReference type="SUPFAM" id="SSF56219">
    <property type="entry name" value="DNase I-like"/>
    <property type="match status" value="1"/>
</dbReference>
<feature type="compositionally biased region" description="Polar residues" evidence="1">
    <location>
        <begin position="68"/>
        <end position="80"/>
    </location>
</feature>
<reference evidence="2 3" key="1">
    <citation type="submission" date="2023-03" db="EMBL/GenBank/DDBJ databases">
        <title>WGS of Gossypium arboreum.</title>
        <authorList>
            <person name="Yu D."/>
        </authorList>
    </citation>
    <scope>NUCLEOTIDE SEQUENCE [LARGE SCALE GENOMIC DNA]</scope>
    <source>
        <tissue evidence="2">Leaf</tissue>
    </source>
</reference>
<accession>A0ABR0N5P3</accession>
<proteinExistence type="predicted"/>
<dbReference type="Proteomes" id="UP001358586">
    <property type="component" value="Chromosome 11"/>
</dbReference>
<organism evidence="2 3">
    <name type="scientific">Gossypium arboreum</name>
    <name type="common">Tree cotton</name>
    <name type="synonym">Gossypium nanking</name>
    <dbReference type="NCBI Taxonomy" id="29729"/>
    <lineage>
        <taxon>Eukaryota</taxon>
        <taxon>Viridiplantae</taxon>
        <taxon>Streptophyta</taxon>
        <taxon>Embryophyta</taxon>
        <taxon>Tracheophyta</taxon>
        <taxon>Spermatophyta</taxon>
        <taxon>Magnoliopsida</taxon>
        <taxon>eudicotyledons</taxon>
        <taxon>Gunneridae</taxon>
        <taxon>Pentapetalae</taxon>
        <taxon>rosids</taxon>
        <taxon>malvids</taxon>
        <taxon>Malvales</taxon>
        <taxon>Malvaceae</taxon>
        <taxon>Malvoideae</taxon>
        <taxon>Gossypium</taxon>
    </lineage>
</organism>
<comment type="caution">
    <text evidence="2">The sequence shown here is derived from an EMBL/GenBank/DDBJ whole genome shotgun (WGS) entry which is preliminary data.</text>
</comment>
<dbReference type="PANTHER" id="PTHR33710">
    <property type="entry name" value="BNAC02G09200D PROTEIN"/>
    <property type="match status" value="1"/>
</dbReference>
<name>A0ABR0N5P3_GOSAR</name>
<feature type="region of interest" description="Disordered" evidence="1">
    <location>
        <begin position="68"/>
        <end position="124"/>
    </location>
</feature>
<gene>
    <name evidence="2" type="ORF">PVK06_040508</name>
</gene>
<feature type="region of interest" description="Disordered" evidence="1">
    <location>
        <begin position="156"/>
        <end position="198"/>
    </location>
</feature>
<protein>
    <recommendedName>
        <fullName evidence="4">Reverse transcriptase</fullName>
    </recommendedName>
</protein>
<keyword evidence="3" id="KW-1185">Reference proteome</keyword>
<evidence type="ECO:0000313" key="3">
    <source>
        <dbReference type="Proteomes" id="UP001358586"/>
    </source>
</evidence>
<dbReference type="InterPro" id="IPR036691">
    <property type="entry name" value="Endo/exonu/phosph_ase_sf"/>
</dbReference>
<dbReference type="PANTHER" id="PTHR33710:SF77">
    <property type="entry name" value="DNASE I-LIKE SUPERFAMILY PROTEIN"/>
    <property type="match status" value="1"/>
</dbReference>
<dbReference type="EMBL" id="JARKNE010000011">
    <property type="protein sequence ID" value="KAK5785887.1"/>
    <property type="molecule type" value="Genomic_DNA"/>
</dbReference>